<evidence type="ECO:0000313" key="2">
    <source>
        <dbReference type="WBParaSite" id="scf7180000425190.g14405"/>
    </source>
</evidence>
<organism evidence="1 2">
    <name type="scientific">Meloidogyne floridensis</name>
    <dbReference type="NCBI Taxonomy" id="298350"/>
    <lineage>
        <taxon>Eukaryota</taxon>
        <taxon>Metazoa</taxon>
        <taxon>Ecdysozoa</taxon>
        <taxon>Nematoda</taxon>
        <taxon>Chromadorea</taxon>
        <taxon>Rhabditida</taxon>
        <taxon>Tylenchina</taxon>
        <taxon>Tylenchomorpha</taxon>
        <taxon>Tylenchoidea</taxon>
        <taxon>Meloidogynidae</taxon>
        <taxon>Meloidogyninae</taxon>
        <taxon>Meloidogyne</taxon>
    </lineage>
</organism>
<dbReference type="Proteomes" id="UP000887560">
    <property type="component" value="Unplaced"/>
</dbReference>
<proteinExistence type="predicted"/>
<dbReference type="AlphaFoldDB" id="A0A915PAU0"/>
<sequence>MHVEDVSGGNTIQISGAGIKIEIIGH</sequence>
<keyword evidence="1" id="KW-1185">Reference proteome</keyword>
<name>A0A915PAU0_9BILA</name>
<evidence type="ECO:0000313" key="1">
    <source>
        <dbReference type="Proteomes" id="UP000887560"/>
    </source>
</evidence>
<dbReference type="WBParaSite" id="scf7180000425190.g14405">
    <property type="protein sequence ID" value="scf7180000425190.g14405"/>
    <property type="gene ID" value="scf7180000425190.g14405"/>
</dbReference>
<accession>A0A915PAU0</accession>
<protein>
    <submittedName>
        <fullName evidence="2">Pectate lyase</fullName>
    </submittedName>
</protein>
<reference evidence="2" key="1">
    <citation type="submission" date="2022-11" db="UniProtKB">
        <authorList>
            <consortium name="WormBaseParasite"/>
        </authorList>
    </citation>
    <scope>IDENTIFICATION</scope>
</reference>